<dbReference type="AlphaFoldDB" id="A0A3M6QNC3"/>
<protein>
    <submittedName>
        <fullName evidence="3">Type VI secretion system protein TssA</fullName>
    </submittedName>
</protein>
<name>A0A3M6QNC3_9BURK</name>
<dbReference type="PANTHER" id="PTHR37951">
    <property type="entry name" value="CYTOPLASMIC PROTEIN-RELATED"/>
    <property type="match status" value="1"/>
</dbReference>
<proteinExistence type="predicted"/>
<organism evidence="3 4">
    <name type="scientific">Corticibacter populi</name>
    <dbReference type="NCBI Taxonomy" id="1550736"/>
    <lineage>
        <taxon>Bacteria</taxon>
        <taxon>Pseudomonadati</taxon>
        <taxon>Pseudomonadota</taxon>
        <taxon>Betaproteobacteria</taxon>
        <taxon>Burkholderiales</taxon>
        <taxon>Comamonadaceae</taxon>
        <taxon>Corticibacter</taxon>
    </lineage>
</organism>
<reference evidence="3 4" key="1">
    <citation type="submission" date="2018-10" db="EMBL/GenBank/DDBJ databases">
        <title>Draft genome of Cortibacter populi DSM10536.</title>
        <authorList>
            <person name="Bernier A.-M."/>
            <person name="Bernard K."/>
        </authorList>
    </citation>
    <scope>NUCLEOTIDE SEQUENCE [LARGE SCALE GENOMIC DNA]</scope>
    <source>
        <strain evidence="3 4">DSM 105136</strain>
    </source>
</reference>
<evidence type="ECO:0000259" key="2">
    <source>
        <dbReference type="Pfam" id="PF06812"/>
    </source>
</evidence>
<dbReference type="NCBIfam" id="TIGR03363">
    <property type="entry name" value="VI_chp_8"/>
    <property type="match status" value="1"/>
</dbReference>
<dbReference type="Proteomes" id="UP000278006">
    <property type="component" value="Unassembled WGS sequence"/>
</dbReference>
<dbReference type="PANTHER" id="PTHR37951:SF1">
    <property type="entry name" value="TYPE VI SECRETION SYSTEM COMPONENT TSSA1"/>
    <property type="match status" value="1"/>
</dbReference>
<dbReference type="Pfam" id="PF06812">
    <property type="entry name" value="ImpA_N"/>
    <property type="match status" value="1"/>
</dbReference>
<dbReference type="OrthoDB" id="9771118at2"/>
<dbReference type="InterPro" id="IPR010657">
    <property type="entry name" value="ImpA_N"/>
</dbReference>
<accession>A0A3M6QNC3</accession>
<dbReference type="EMBL" id="RDQO01000005">
    <property type="protein sequence ID" value="RMX04241.1"/>
    <property type="molecule type" value="Genomic_DNA"/>
</dbReference>
<evidence type="ECO:0000256" key="1">
    <source>
        <dbReference type="SAM" id="MobiDB-lite"/>
    </source>
</evidence>
<dbReference type="RefSeq" id="WP_122231034.1">
    <property type="nucleotide sequence ID" value="NZ_RDQO01000005.1"/>
</dbReference>
<evidence type="ECO:0000313" key="3">
    <source>
        <dbReference type="EMBL" id="RMX04241.1"/>
    </source>
</evidence>
<gene>
    <name evidence="3" type="primary">tssA</name>
    <name evidence="3" type="ORF">D8I35_15740</name>
</gene>
<comment type="caution">
    <text evidence="3">The sequence shown here is derived from an EMBL/GenBank/DDBJ whole genome shotgun (WGS) entry which is preliminary data.</text>
</comment>
<evidence type="ECO:0000313" key="4">
    <source>
        <dbReference type="Proteomes" id="UP000278006"/>
    </source>
</evidence>
<keyword evidence="4" id="KW-1185">Reference proteome</keyword>
<feature type="compositionally biased region" description="Low complexity" evidence="1">
    <location>
        <begin position="257"/>
        <end position="292"/>
    </location>
</feature>
<feature type="domain" description="ImpA N-terminal" evidence="2">
    <location>
        <begin position="9"/>
        <end position="131"/>
    </location>
</feature>
<feature type="region of interest" description="Disordered" evidence="1">
    <location>
        <begin position="251"/>
        <end position="292"/>
    </location>
</feature>
<sequence length="370" mass="39798">MTIDVAPLLAPISEARPAGEDLRFDDLFDRIREARRADDPGLDQGDWQTELKVADWRLAAELAGQALRERSKDLQAAAWLGEAWLQRQGLAAAAPAFGLLQGLLDNFWDTLHPQPEGGDLEERASRLVWFNNYASAALSQWPLTSGASAFSLNDWQTSREVDNLARQNREAHEAALAEGKPGGETVDAALAASGGAHIRGLLAEVRQAQAAFTPLQESTERHFGREAPSLTRLGDTLKRIEQVLARTAQSLGVQAPSADTTADTTANGSANGSASTPAQASAPSSGSSAAAGPVVNLQEGNQRAKADALRALQDIAAFFRRTEPHSPVPSMLERAIAWADMPLEQWLQEVVREEGALAAIRERIGLPRQE</sequence>
<dbReference type="InterPro" id="IPR017740">
    <property type="entry name" value="TssA-like"/>
</dbReference>